<dbReference type="Proteomes" id="UP000286598">
    <property type="component" value="Unassembled WGS sequence"/>
</dbReference>
<gene>
    <name evidence="2" type="ORF">DW060_00390</name>
</gene>
<feature type="coiled-coil region" evidence="1">
    <location>
        <begin position="577"/>
        <end position="607"/>
    </location>
</feature>
<dbReference type="OrthoDB" id="922993at2"/>
<keyword evidence="2" id="KW-0378">Hydrolase</keyword>
<dbReference type="AlphaFoldDB" id="A0A3R6FN50"/>
<keyword evidence="1" id="KW-0175">Coiled coil</keyword>
<evidence type="ECO:0000313" key="2">
    <source>
        <dbReference type="EMBL" id="RHK53319.1"/>
    </source>
</evidence>
<proteinExistence type="predicted"/>
<name>A0A3R6FN50_9BACT</name>
<keyword evidence="2" id="KW-0540">Nuclease</keyword>
<evidence type="ECO:0000313" key="3">
    <source>
        <dbReference type="Proteomes" id="UP000286598"/>
    </source>
</evidence>
<keyword evidence="3" id="KW-1185">Reference proteome</keyword>
<protein>
    <submittedName>
        <fullName evidence="2">Restriction endonuclease</fullName>
    </submittedName>
</protein>
<reference evidence="2 3" key="1">
    <citation type="submission" date="2018-08" db="EMBL/GenBank/DDBJ databases">
        <title>A genome reference for cultivated species of the human gut microbiota.</title>
        <authorList>
            <person name="Zou Y."/>
            <person name="Xue W."/>
            <person name="Luo G."/>
        </authorList>
    </citation>
    <scope>NUCLEOTIDE SEQUENCE [LARGE SCALE GENOMIC DNA]</scope>
    <source>
        <strain evidence="2 3">AF42-9</strain>
    </source>
</reference>
<keyword evidence="2" id="KW-0255">Endonuclease</keyword>
<dbReference type="EMBL" id="QRNO01000001">
    <property type="protein sequence ID" value="RHK53319.1"/>
    <property type="molecule type" value="Genomic_DNA"/>
</dbReference>
<dbReference type="GO" id="GO:0004519">
    <property type="term" value="F:endonuclease activity"/>
    <property type="evidence" value="ECO:0007669"/>
    <property type="project" value="UniProtKB-KW"/>
</dbReference>
<comment type="caution">
    <text evidence="2">The sequence shown here is derived from an EMBL/GenBank/DDBJ whole genome shotgun (WGS) entry which is preliminary data.</text>
</comment>
<evidence type="ECO:0000256" key="1">
    <source>
        <dbReference type="SAM" id="Coils"/>
    </source>
</evidence>
<accession>A0A3R6FN50</accession>
<organism evidence="2 3">
    <name type="scientific">Leyella stercorea</name>
    <dbReference type="NCBI Taxonomy" id="363265"/>
    <lineage>
        <taxon>Bacteria</taxon>
        <taxon>Pseudomonadati</taxon>
        <taxon>Bacteroidota</taxon>
        <taxon>Bacteroidia</taxon>
        <taxon>Bacteroidales</taxon>
        <taxon>Prevotellaceae</taxon>
        <taxon>Leyella</taxon>
    </lineage>
</organism>
<sequence>MRILIEEYQYDYEDVADVLKGLGVLQDVEGKVSLSYVGYFFNPDPDVNDCVFILPKVLLEGAFGHEKVFGHIEPKDLINADDCKELKTEEYTFIYNLSVWIYRAICVFKDHEFDRMDCPKNQPSIVLYRRSPMMGHMKKRRANTFLDVLLALQEWNRKNESFVMFVVKNMHSGVNKINWTRTISKSQAIIQDGMGGSRRQDVSYLNPVNKKRQINFDEELLVIYYSILQHMQDEYGFPVRINVNFPLIRGEKFKRYVRGFGKHRLKQIKYKYFSDKALELWELCYAFFDRPENITLNIDQKEYLLVKSFHIVFEAIIDELIAGDQRKQLPKELKDQPDGKRVDHMYQYKELTNNDNDDNIYYIGDSKYYKRGNALGVESVYKQFTYARNVIQWNLDLFNDGKKEDQDGHVKLRDDVTEGYNVIPNFFISANQNVLSADDEIHLIDSEKPEHKRRQEYYLSRQFDNRLFDRDTFLLAHYDVNFLFVVSLYGRNNSARKAEWRNRVRQLFRTEIQNMLKENFEFYAITAHADVNAEAYIKDNFQTLLGKVFHPFENREGSDQQYYSLALRNPDKEYEYYKKVKRDAVRAEEARKRIADENEQVKFDLRQAFYIAPCELGVDPRTLPEDVMPVVEPRMHDDIPKQFLTMHYLENYPTAMFLIGIVNGLDHLHWIFSRKGGKRDDAYNVRLGKDVPGGVVKSRDYVRHAKFVILYNAGENKVYKAFRVKNIGELTREQLIKQDYRDPHHDKYLCYFFDEEITLGEFDIQGIINADKDKFEADTKRKEGYAEGQPVFMSGKELIKFRL</sequence>